<dbReference type="GO" id="GO:0009279">
    <property type="term" value="C:cell outer membrane"/>
    <property type="evidence" value="ECO:0007669"/>
    <property type="project" value="UniProtKB-SubCell"/>
</dbReference>
<accession>A0A9D9E314</accession>
<comment type="similarity">
    <text evidence="2">Belongs to the OmpP1/FadL family.</text>
</comment>
<keyword evidence="7" id="KW-0998">Cell outer membrane</keyword>
<dbReference type="PANTHER" id="PTHR35093">
    <property type="entry name" value="OUTER MEMBRANE PROTEIN NMB0088-RELATED"/>
    <property type="match status" value="1"/>
</dbReference>
<proteinExistence type="inferred from homology"/>
<evidence type="ECO:0000256" key="5">
    <source>
        <dbReference type="ARBA" id="ARBA00022729"/>
    </source>
</evidence>
<keyword evidence="3" id="KW-1134">Transmembrane beta strand</keyword>
<dbReference type="PANTHER" id="PTHR35093:SF8">
    <property type="entry name" value="OUTER MEMBRANE PROTEIN NMB0088-RELATED"/>
    <property type="match status" value="1"/>
</dbReference>
<evidence type="ECO:0000313" key="10">
    <source>
        <dbReference type="Proteomes" id="UP000823636"/>
    </source>
</evidence>
<dbReference type="AlphaFoldDB" id="A0A9D9E314"/>
<dbReference type="EMBL" id="JADIMW010000015">
    <property type="protein sequence ID" value="MBO8437580.1"/>
    <property type="molecule type" value="Genomic_DNA"/>
</dbReference>
<evidence type="ECO:0000256" key="6">
    <source>
        <dbReference type="ARBA" id="ARBA00023136"/>
    </source>
</evidence>
<organism evidence="9 10">
    <name type="scientific">Candidatus Caccoplasma merdipullorum</name>
    <dbReference type="NCBI Taxonomy" id="2840718"/>
    <lineage>
        <taxon>Bacteria</taxon>
        <taxon>Pseudomonadati</taxon>
        <taxon>Bacteroidota</taxon>
        <taxon>Bacteroidia</taxon>
        <taxon>Bacteroidales</taxon>
        <taxon>Bacteroidaceae</taxon>
        <taxon>Bacteroidaceae incertae sedis</taxon>
        <taxon>Candidatus Caccoplasma</taxon>
    </lineage>
</organism>
<dbReference type="SUPFAM" id="SSF56935">
    <property type="entry name" value="Porins"/>
    <property type="match status" value="1"/>
</dbReference>
<reference evidence="9" key="1">
    <citation type="submission" date="2020-10" db="EMBL/GenBank/DDBJ databases">
        <authorList>
            <person name="Gilroy R."/>
        </authorList>
    </citation>
    <scope>NUCLEOTIDE SEQUENCE</scope>
    <source>
        <strain evidence="9">G3-4614</strain>
    </source>
</reference>
<dbReference type="GO" id="GO:0015483">
    <property type="term" value="F:long-chain fatty acid transporting porin activity"/>
    <property type="evidence" value="ECO:0007669"/>
    <property type="project" value="TreeGrafter"/>
</dbReference>
<dbReference type="InterPro" id="IPR005017">
    <property type="entry name" value="OMPP1/FadL/TodX"/>
</dbReference>
<comment type="caution">
    <text evidence="9">The sequence shown here is derived from an EMBL/GenBank/DDBJ whole genome shotgun (WGS) entry which is preliminary data.</text>
</comment>
<protein>
    <submittedName>
        <fullName evidence="9">Outer membrane protein transport protein</fullName>
    </submittedName>
</protein>
<keyword evidence="4" id="KW-0812">Transmembrane</keyword>
<sequence>MKKTAMAAACIMLAISATAQNALDAYNISFNQIKGSSRYVAMGGAFCALGGDISSLSQNPAGIGVYRSSEFTLTMGGQWNHNASKGAATATNSVFTFDNTGIVGTFFTGKHKGLLSFNIGLTYNRPVSYNRTFRGANLKLGSSFTNYLECVTRGIPSTDLAVTKEFDAYYQSAAPWVSILGYQSYLISPVSDGASTYYGLFDPSKSIGSSINTIYEDGRNDEYTINFGGNVNDRIYFGAALSIRDLSVTRTVLYQESLLGTTGYYDDGNIAGDITGSDFDYSTYYNMRGTGISGKFGIIARAADFLRLGFAIHTPVYYNITQTMDASVYFQNTLSSNVRVSSSQTVPQIVSNRIKIQTPWSFQAGAAYIIGKKGILSAEYQYVAYNRMKMKENNGDPFPIENEFYKTQFRAGNNIKVGLEYRVTNALSLRAGYAIQLSPVKADLKNVNVEVPISGMQTTYMLPGNASYYSCGIGYRFSAFNVDLAYQHYYQKSDMFAFSPLFYNDGTTLIPGSSEIKSKQNAITVTLGVRF</sequence>
<keyword evidence="6" id="KW-0472">Membrane</keyword>
<feature type="chain" id="PRO_5039417357" evidence="8">
    <location>
        <begin position="20"/>
        <end position="531"/>
    </location>
</feature>
<evidence type="ECO:0000256" key="4">
    <source>
        <dbReference type="ARBA" id="ARBA00022692"/>
    </source>
</evidence>
<evidence type="ECO:0000256" key="3">
    <source>
        <dbReference type="ARBA" id="ARBA00022452"/>
    </source>
</evidence>
<evidence type="ECO:0000256" key="1">
    <source>
        <dbReference type="ARBA" id="ARBA00004571"/>
    </source>
</evidence>
<dbReference type="Pfam" id="PF03349">
    <property type="entry name" value="Toluene_X"/>
    <property type="match status" value="1"/>
</dbReference>
<evidence type="ECO:0000313" key="9">
    <source>
        <dbReference type="EMBL" id="MBO8437580.1"/>
    </source>
</evidence>
<dbReference type="Gene3D" id="2.40.160.60">
    <property type="entry name" value="Outer membrane protein transport protein (OMPP1/FadL/TodX)"/>
    <property type="match status" value="1"/>
</dbReference>
<reference evidence="9" key="2">
    <citation type="journal article" date="2021" name="PeerJ">
        <title>Extensive microbial diversity within the chicken gut microbiome revealed by metagenomics and culture.</title>
        <authorList>
            <person name="Gilroy R."/>
            <person name="Ravi A."/>
            <person name="Getino M."/>
            <person name="Pursley I."/>
            <person name="Horton D.L."/>
            <person name="Alikhan N.F."/>
            <person name="Baker D."/>
            <person name="Gharbi K."/>
            <person name="Hall N."/>
            <person name="Watson M."/>
            <person name="Adriaenssens E.M."/>
            <person name="Foster-Nyarko E."/>
            <person name="Jarju S."/>
            <person name="Secka A."/>
            <person name="Antonio M."/>
            <person name="Oren A."/>
            <person name="Chaudhuri R.R."/>
            <person name="La Ragione R."/>
            <person name="Hildebrand F."/>
            <person name="Pallen M.J."/>
        </authorList>
    </citation>
    <scope>NUCLEOTIDE SEQUENCE</scope>
    <source>
        <strain evidence="9">G3-4614</strain>
    </source>
</reference>
<evidence type="ECO:0000256" key="7">
    <source>
        <dbReference type="ARBA" id="ARBA00023237"/>
    </source>
</evidence>
<feature type="signal peptide" evidence="8">
    <location>
        <begin position="1"/>
        <end position="19"/>
    </location>
</feature>
<name>A0A9D9E314_9BACT</name>
<evidence type="ECO:0000256" key="2">
    <source>
        <dbReference type="ARBA" id="ARBA00008163"/>
    </source>
</evidence>
<comment type="subcellular location">
    <subcellularLocation>
        <location evidence="1">Cell outer membrane</location>
        <topology evidence="1">Multi-pass membrane protein</topology>
    </subcellularLocation>
</comment>
<evidence type="ECO:0000256" key="8">
    <source>
        <dbReference type="SAM" id="SignalP"/>
    </source>
</evidence>
<dbReference type="Proteomes" id="UP000823636">
    <property type="component" value="Unassembled WGS sequence"/>
</dbReference>
<gene>
    <name evidence="9" type="ORF">IAC54_01605</name>
</gene>
<keyword evidence="5 8" id="KW-0732">Signal</keyword>